<evidence type="ECO:0000313" key="2">
    <source>
        <dbReference type="Proteomes" id="UP001589855"/>
    </source>
</evidence>
<reference evidence="1 2" key="1">
    <citation type="submission" date="2024-09" db="EMBL/GenBank/DDBJ databases">
        <authorList>
            <person name="Sun Q."/>
            <person name="Mori K."/>
        </authorList>
    </citation>
    <scope>NUCLEOTIDE SEQUENCE [LARGE SCALE GENOMIC DNA]</scope>
    <source>
        <strain evidence="1 2">TBRC 4575</strain>
    </source>
</reference>
<dbReference type="RefSeq" id="WP_137645521.1">
    <property type="nucleotide sequence ID" value="NZ_BAABRM010000019.1"/>
</dbReference>
<comment type="caution">
    <text evidence="1">The sequence shown here is derived from an EMBL/GenBank/DDBJ whole genome shotgun (WGS) entry which is preliminary data.</text>
</comment>
<accession>A0ABV6K3G8</accession>
<gene>
    <name evidence="1" type="ORF">ACFFGS_07395</name>
</gene>
<dbReference type="EMBL" id="JBHLUK010000063">
    <property type="protein sequence ID" value="MFC0423946.1"/>
    <property type="molecule type" value="Genomic_DNA"/>
</dbReference>
<proteinExistence type="predicted"/>
<sequence length="305" mass="34387">MTDAERERAAQAATKAKKWSQAAALWEELYQQQQTLAINQQLVTALVQNQQYLAASNYAAEFENDYLQTDQRSDLYLTALLASHQFIVARMVVTARPRQPWQSLAEQRISQAERAAETTMASTLTTTMREFYHLSDQPVPNQAARIQAAQHLTYQRYLTAAQFLLVDPFLHQLARVEVLHTLRAIGVDQPVQFRHLDGQQTALIPSELAAVGTDPTSQRTHQALEKTLGQRDPTLYTGLNALLTLQLMYIYPDQPKIVADPTTWVQLFVAEQTGTPVSTVDQQAKAMLTVQRKIQDLNNQLQAQS</sequence>
<dbReference type="Proteomes" id="UP001589855">
    <property type="component" value="Unassembled WGS sequence"/>
</dbReference>
<organism evidence="1 2">
    <name type="scientific">Lactiplantibacillus plajomi</name>
    <dbReference type="NCBI Taxonomy" id="1457217"/>
    <lineage>
        <taxon>Bacteria</taxon>
        <taxon>Bacillati</taxon>
        <taxon>Bacillota</taxon>
        <taxon>Bacilli</taxon>
        <taxon>Lactobacillales</taxon>
        <taxon>Lactobacillaceae</taxon>
        <taxon>Lactiplantibacillus</taxon>
    </lineage>
</organism>
<evidence type="ECO:0000313" key="1">
    <source>
        <dbReference type="EMBL" id="MFC0423946.1"/>
    </source>
</evidence>
<name>A0ABV6K3G8_9LACO</name>
<keyword evidence="2" id="KW-1185">Reference proteome</keyword>
<protein>
    <recommendedName>
        <fullName evidence="3">TPR repeat-containing protein</fullName>
    </recommendedName>
</protein>
<evidence type="ECO:0008006" key="3">
    <source>
        <dbReference type="Google" id="ProtNLM"/>
    </source>
</evidence>